<evidence type="ECO:0000256" key="1">
    <source>
        <dbReference type="ARBA" id="ARBA00022737"/>
    </source>
</evidence>
<dbReference type="InterPro" id="IPR033133">
    <property type="entry name" value="PUM-HD"/>
</dbReference>
<dbReference type="GO" id="GO:0006417">
    <property type="term" value="P:regulation of translation"/>
    <property type="evidence" value="ECO:0007669"/>
    <property type="project" value="UniProtKB-KW"/>
</dbReference>
<dbReference type="AlphaFoldDB" id="A0A2N9JA92"/>
<evidence type="ECO:0000256" key="4">
    <source>
        <dbReference type="SAM" id="MobiDB-lite"/>
    </source>
</evidence>
<reference evidence="6" key="1">
    <citation type="submission" date="2018-02" db="EMBL/GenBank/DDBJ databases">
        <authorList>
            <person name="Cohen D.B."/>
            <person name="Kent A.D."/>
        </authorList>
    </citation>
    <scope>NUCLEOTIDE SEQUENCE</scope>
</reference>
<dbReference type="InterPro" id="IPR016024">
    <property type="entry name" value="ARM-type_fold"/>
</dbReference>
<evidence type="ECO:0000256" key="2">
    <source>
        <dbReference type="ARBA" id="ARBA00022845"/>
    </source>
</evidence>
<feature type="domain" description="PUM-HD" evidence="5">
    <location>
        <begin position="161"/>
        <end position="333"/>
    </location>
</feature>
<dbReference type="InterPro" id="IPR001313">
    <property type="entry name" value="Pumilio_RNA-bd_rpt"/>
</dbReference>
<dbReference type="PANTHER" id="PTHR12537:SF129">
    <property type="entry name" value="PUMILIO HOMOLOG 15-LIKE"/>
    <property type="match status" value="1"/>
</dbReference>
<sequence length="333" mass="38467">MSPTDIKFDMCSTNEFENTFDRLKISEQEQQHSPTMGIQDLILQQQRLPILGMEGQNLLDMRIQAAVGNYIRPHEIPCQKNYHGHQNNYHGHVPPRSKFGFGAETNQFTFSCSSSSNIDNWFHLLPKWQPSRQKMCDSDPIRSSSNRNGIQLNSDSQSWVRSHNELDPLHRSQQHTAYLSLPQDLKLKGKATWGCNDQRKQTFFLKKFEKEKEKPKDIENYGLISHLDKLMVDSSGIDNVEKLFEQSNEEQITDYLHAMNSDGKLLEYICTSNQGSRSMQKFLELLRTPDQIALVLSALRRITLNLTKDKGGCHVIKHFLQLFSVEDNKVIRT</sequence>
<dbReference type="GO" id="GO:0003729">
    <property type="term" value="F:mRNA binding"/>
    <property type="evidence" value="ECO:0007669"/>
    <property type="project" value="TreeGrafter"/>
</dbReference>
<organism evidence="6">
    <name type="scientific">Fagus sylvatica</name>
    <name type="common">Beechnut</name>
    <dbReference type="NCBI Taxonomy" id="28930"/>
    <lineage>
        <taxon>Eukaryota</taxon>
        <taxon>Viridiplantae</taxon>
        <taxon>Streptophyta</taxon>
        <taxon>Embryophyta</taxon>
        <taxon>Tracheophyta</taxon>
        <taxon>Spermatophyta</taxon>
        <taxon>Magnoliopsida</taxon>
        <taxon>eudicotyledons</taxon>
        <taxon>Gunneridae</taxon>
        <taxon>Pentapetalae</taxon>
        <taxon>rosids</taxon>
        <taxon>fabids</taxon>
        <taxon>Fagales</taxon>
        <taxon>Fagaceae</taxon>
        <taxon>Fagus</taxon>
    </lineage>
</organism>
<proteinExistence type="predicted"/>
<keyword evidence="1" id="KW-0677">Repeat</keyword>
<keyword evidence="3" id="KW-0694">RNA-binding</keyword>
<dbReference type="Gene3D" id="1.25.10.10">
    <property type="entry name" value="Leucine-rich Repeat Variant"/>
    <property type="match status" value="1"/>
</dbReference>
<dbReference type="SUPFAM" id="SSF48371">
    <property type="entry name" value="ARM repeat"/>
    <property type="match status" value="1"/>
</dbReference>
<dbReference type="GO" id="GO:0005737">
    <property type="term" value="C:cytoplasm"/>
    <property type="evidence" value="ECO:0007669"/>
    <property type="project" value="TreeGrafter"/>
</dbReference>
<name>A0A2N9JA92_FAGSY</name>
<dbReference type="EMBL" id="OIVN01006459">
    <property type="protein sequence ID" value="SPD33524.1"/>
    <property type="molecule type" value="Genomic_DNA"/>
</dbReference>
<evidence type="ECO:0000256" key="3">
    <source>
        <dbReference type="ARBA" id="ARBA00022884"/>
    </source>
</evidence>
<accession>A0A2N9JA92</accession>
<protein>
    <recommendedName>
        <fullName evidence="5">PUM-HD domain-containing protein</fullName>
    </recommendedName>
</protein>
<keyword evidence="2" id="KW-0810">Translation regulation</keyword>
<dbReference type="Pfam" id="PF00806">
    <property type="entry name" value="PUF"/>
    <property type="match status" value="2"/>
</dbReference>
<dbReference type="PANTHER" id="PTHR12537">
    <property type="entry name" value="RNA BINDING PROTEIN PUMILIO-RELATED"/>
    <property type="match status" value="1"/>
</dbReference>
<feature type="region of interest" description="Disordered" evidence="4">
    <location>
        <begin position="135"/>
        <end position="157"/>
    </location>
</feature>
<evidence type="ECO:0000259" key="5">
    <source>
        <dbReference type="PROSITE" id="PS50303"/>
    </source>
</evidence>
<feature type="compositionally biased region" description="Polar residues" evidence="4">
    <location>
        <begin position="141"/>
        <end position="157"/>
    </location>
</feature>
<dbReference type="InterPro" id="IPR011989">
    <property type="entry name" value="ARM-like"/>
</dbReference>
<gene>
    <name evidence="6" type="ORF">FSB_LOCUS61406</name>
</gene>
<evidence type="ECO:0000313" key="6">
    <source>
        <dbReference type="EMBL" id="SPD33524.1"/>
    </source>
</evidence>
<dbReference type="PROSITE" id="PS50303">
    <property type="entry name" value="PUM_HD"/>
    <property type="match status" value="1"/>
</dbReference>